<gene>
    <name evidence="2" type="ORF">F5878DRAFT_660236</name>
</gene>
<proteinExistence type="predicted"/>
<protein>
    <recommendedName>
        <fullName evidence="1">DUF6593 domain-containing protein</fullName>
    </recommendedName>
</protein>
<reference evidence="2" key="1">
    <citation type="submission" date="2022-08" db="EMBL/GenBank/DDBJ databases">
        <authorList>
            <consortium name="DOE Joint Genome Institute"/>
            <person name="Min B."/>
            <person name="Riley R."/>
            <person name="Sierra-Patev S."/>
            <person name="Naranjo-Ortiz M."/>
            <person name="Looney B."/>
            <person name="Konkel Z."/>
            <person name="Slot J.C."/>
            <person name="Sakamoto Y."/>
            <person name="Steenwyk J.L."/>
            <person name="Rokas A."/>
            <person name="Carro J."/>
            <person name="Camarero S."/>
            <person name="Ferreira P."/>
            <person name="Molpeceres G."/>
            <person name="Ruiz-Duenas F.J."/>
            <person name="Serrano A."/>
            <person name="Henrissat B."/>
            <person name="Drula E."/>
            <person name="Hughes K.W."/>
            <person name="Mata J.L."/>
            <person name="Ishikawa N.K."/>
            <person name="Vargas-Isla R."/>
            <person name="Ushijima S."/>
            <person name="Smith C.A."/>
            <person name="Ahrendt S."/>
            <person name="Andreopoulos W."/>
            <person name="He G."/>
            <person name="Labutti K."/>
            <person name="Lipzen A."/>
            <person name="Ng V."/>
            <person name="Sandor L."/>
            <person name="Barry K."/>
            <person name="Martinez A.T."/>
            <person name="Xiao Y."/>
            <person name="Gibbons J.G."/>
            <person name="Terashima K."/>
            <person name="Hibbett D.S."/>
            <person name="Grigoriev I.V."/>
        </authorList>
    </citation>
    <scope>NUCLEOTIDE SEQUENCE</scope>
    <source>
        <strain evidence="2">TFB9207</strain>
    </source>
</reference>
<sequence>MSNAPNWAYPPSNSSQATTEQEQKLYFTANSVRNTTLATKDDSLYYEVVTRYWHPRLTKINLLDPDTQIMRLVAEIEQVSGHKWHNGRFRVRFLNSVAPGEQLGQWISDIDFLKPRDSDKIGGTFMDPQGQEYRWKTHNRRLQLVRVGDEGKTPLVVYEPHRRYFMVLLMSRHASWDVQPQAIGFLDRLLVSYLLVERRRRASKDLRDRIV</sequence>
<name>A0AA38PAU2_9AGAR</name>
<feature type="domain" description="DUF6593" evidence="1">
    <location>
        <begin position="30"/>
        <end position="201"/>
    </location>
</feature>
<evidence type="ECO:0000313" key="2">
    <source>
        <dbReference type="EMBL" id="KAJ3839509.1"/>
    </source>
</evidence>
<dbReference type="EMBL" id="MU806124">
    <property type="protein sequence ID" value="KAJ3839509.1"/>
    <property type="molecule type" value="Genomic_DNA"/>
</dbReference>
<dbReference type="Proteomes" id="UP001163846">
    <property type="component" value="Unassembled WGS sequence"/>
</dbReference>
<keyword evidence="3" id="KW-1185">Reference proteome</keyword>
<accession>A0AA38PAU2</accession>
<dbReference type="InterPro" id="IPR046528">
    <property type="entry name" value="DUF6593"/>
</dbReference>
<dbReference type="Pfam" id="PF20236">
    <property type="entry name" value="DUF6593"/>
    <property type="match status" value="1"/>
</dbReference>
<evidence type="ECO:0000313" key="3">
    <source>
        <dbReference type="Proteomes" id="UP001163846"/>
    </source>
</evidence>
<comment type="caution">
    <text evidence="2">The sequence shown here is derived from an EMBL/GenBank/DDBJ whole genome shotgun (WGS) entry which is preliminary data.</text>
</comment>
<organism evidence="2 3">
    <name type="scientific">Lentinula raphanica</name>
    <dbReference type="NCBI Taxonomy" id="153919"/>
    <lineage>
        <taxon>Eukaryota</taxon>
        <taxon>Fungi</taxon>
        <taxon>Dikarya</taxon>
        <taxon>Basidiomycota</taxon>
        <taxon>Agaricomycotina</taxon>
        <taxon>Agaricomycetes</taxon>
        <taxon>Agaricomycetidae</taxon>
        <taxon>Agaricales</taxon>
        <taxon>Marasmiineae</taxon>
        <taxon>Omphalotaceae</taxon>
        <taxon>Lentinula</taxon>
    </lineage>
</organism>
<dbReference type="AlphaFoldDB" id="A0AA38PAU2"/>
<evidence type="ECO:0000259" key="1">
    <source>
        <dbReference type="Pfam" id="PF20236"/>
    </source>
</evidence>